<dbReference type="EMBL" id="BMQL01000002">
    <property type="protein sequence ID" value="GGQ97589.1"/>
    <property type="molecule type" value="Genomic_DNA"/>
</dbReference>
<comment type="caution">
    <text evidence="2">The sequence shown here is derived from an EMBL/GenBank/DDBJ whole genome shotgun (WGS) entry which is preliminary data.</text>
</comment>
<feature type="region of interest" description="Disordered" evidence="1">
    <location>
        <begin position="76"/>
        <end position="99"/>
    </location>
</feature>
<reference evidence="2" key="2">
    <citation type="submission" date="2020-09" db="EMBL/GenBank/DDBJ databases">
        <authorList>
            <person name="Sun Q."/>
            <person name="Ohkuma M."/>
        </authorList>
    </citation>
    <scope>NUCLEOTIDE SEQUENCE</scope>
    <source>
        <strain evidence="2">JCM 31311</strain>
    </source>
</reference>
<organism evidence="2 3">
    <name type="scientific">Deinococcus ruber</name>
    <dbReference type="NCBI Taxonomy" id="1848197"/>
    <lineage>
        <taxon>Bacteria</taxon>
        <taxon>Thermotogati</taxon>
        <taxon>Deinococcota</taxon>
        <taxon>Deinococci</taxon>
        <taxon>Deinococcales</taxon>
        <taxon>Deinococcaceae</taxon>
        <taxon>Deinococcus</taxon>
    </lineage>
</organism>
<feature type="region of interest" description="Disordered" evidence="1">
    <location>
        <begin position="18"/>
        <end position="40"/>
    </location>
</feature>
<evidence type="ECO:0000313" key="2">
    <source>
        <dbReference type="EMBL" id="GGQ97589.1"/>
    </source>
</evidence>
<gene>
    <name evidence="2" type="ORF">GCM10008957_07560</name>
</gene>
<sequence length="99" mass="9855">MTNSDGQDVIVGKSVEEIEADSSNRVNSPVEGENRRDDADTMIPAVPLGVAGSGITGAGTAGGGLVGVIAVAGSADGLTDHSSGADDGREQNQRDSSEE</sequence>
<proteinExistence type="predicted"/>
<protein>
    <submittedName>
        <fullName evidence="2">Uncharacterized protein</fullName>
    </submittedName>
</protein>
<evidence type="ECO:0000256" key="1">
    <source>
        <dbReference type="SAM" id="MobiDB-lite"/>
    </source>
</evidence>
<dbReference type="Proteomes" id="UP000603865">
    <property type="component" value="Unassembled WGS sequence"/>
</dbReference>
<feature type="compositionally biased region" description="Basic and acidic residues" evidence="1">
    <location>
        <begin position="83"/>
        <end position="99"/>
    </location>
</feature>
<accession>A0A918BY06</accession>
<keyword evidence="3" id="KW-1185">Reference proteome</keyword>
<evidence type="ECO:0000313" key="3">
    <source>
        <dbReference type="Proteomes" id="UP000603865"/>
    </source>
</evidence>
<dbReference type="AlphaFoldDB" id="A0A918BY06"/>
<name>A0A918BY06_9DEIO</name>
<dbReference type="RefSeq" id="WP_189088168.1">
    <property type="nucleotide sequence ID" value="NZ_BMQL01000002.1"/>
</dbReference>
<reference evidence="2" key="1">
    <citation type="journal article" date="2014" name="Int. J. Syst. Evol. Microbiol.">
        <title>Complete genome sequence of Corynebacterium casei LMG S-19264T (=DSM 44701T), isolated from a smear-ripened cheese.</title>
        <authorList>
            <consortium name="US DOE Joint Genome Institute (JGI-PGF)"/>
            <person name="Walter F."/>
            <person name="Albersmeier A."/>
            <person name="Kalinowski J."/>
            <person name="Ruckert C."/>
        </authorList>
    </citation>
    <scope>NUCLEOTIDE SEQUENCE</scope>
    <source>
        <strain evidence="2">JCM 31311</strain>
    </source>
</reference>